<gene>
    <name evidence="2" type="ORF">CMV30_09790</name>
</gene>
<accession>A0A290Q6U8</accession>
<evidence type="ECO:0000313" key="2">
    <source>
        <dbReference type="EMBL" id="ATC64224.1"/>
    </source>
</evidence>
<sequence>MSRRISLRSIFFETRIIEKITLGSSGFAMRRRGETPRRQPSNEMHVTRLSRYGAAERSVARLFPIACGLKCAEIRGHLPWRREYGGPPYPTSTHPMSTIRTSPRVFRIRTLGLLAILSSIFFSGCASSPGVKADNPAVIAKLDAVPRDQKALLVIYRESNFVGGALRPTVMIDGKDLVNIGNGRVFIAALNPGKYAIEMDDKKSGAELDLKAGDSAFFKTEIVPGMWKGGGRLLKVLPEQGLFEAKKLNLVPVDEIEAPEYR</sequence>
<dbReference type="InterPro" id="IPR022548">
    <property type="entry name" value="DUF2846"/>
</dbReference>
<dbReference type="OrthoDB" id="965563at2"/>
<name>A0A290Q6U8_9BACT</name>
<evidence type="ECO:0000313" key="3">
    <source>
        <dbReference type="Proteomes" id="UP000217265"/>
    </source>
</evidence>
<protein>
    <recommendedName>
        <fullName evidence="1">DUF2846 domain-containing protein</fullName>
    </recommendedName>
</protein>
<feature type="domain" description="DUF2846" evidence="1">
    <location>
        <begin position="148"/>
        <end position="228"/>
    </location>
</feature>
<proteinExistence type="predicted"/>
<dbReference type="KEGG" id="vbh:CMV30_09790"/>
<dbReference type="EMBL" id="CP023344">
    <property type="protein sequence ID" value="ATC64224.1"/>
    <property type="molecule type" value="Genomic_DNA"/>
</dbReference>
<organism evidence="2 3">
    <name type="scientific">Nibricoccus aquaticus</name>
    <dbReference type="NCBI Taxonomy" id="2576891"/>
    <lineage>
        <taxon>Bacteria</taxon>
        <taxon>Pseudomonadati</taxon>
        <taxon>Verrucomicrobiota</taxon>
        <taxon>Opitutia</taxon>
        <taxon>Opitutales</taxon>
        <taxon>Opitutaceae</taxon>
        <taxon>Nibricoccus</taxon>
    </lineage>
</organism>
<reference evidence="2 3" key="1">
    <citation type="submission" date="2017-09" db="EMBL/GenBank/DDBJ databases">
        <title>Complete genome sequence of Verrucomicrobial strain HZ-65, isolated from freshwater.</title>
        <authorList>
            <person name="Choi A."/>
        </authorList>
    </citation>
    <scope>NUCLEOTIDE SEQUENCE [LARGE SCALE GENOMIC DNA]</scope>
    <source>
        <strain evidence="2 3">HZ-65</strain>
    </source>
</reference>
<dbReference type="AlphaFoldDB" id="A0A290Q6U8"/>
<dbReference type="Pfam" id="PF11008">
    <property type="entry name" value="DUF2846"/>
    <property type="match status" value="1"/>
</dbReference>
<evidence type="ECO:0000259" key="1">
    <source>
        <dbReference type="Pfam" id="PF11008"/>
    </source>
</evidence>
<dbReference type="Proteomes" id="UP000217265">
    <property type="component" value="Chromosome"/>
</dbReference>
<keyword evidence="3" id="KW-1185">Reference proteome</keyword>